<dbReference type="InterPro" id="IPR048637">
    <property type="entry name" value="MELK_UBA"/>
</dbReference>
<evidence type="ECO:0000256" key="13">
    <source>
        <dbReference type="ARBA" id="ARBA00047899"/>
    </source>
</evidence>
<comment type="caution">
    <text evidence="19">The sequence shown here is derived from an EMBL/GenBank/DDBJ whole genome shotgun (WGS) entry which is preliminary data.</text>
</comment>
<evidence type="ECO:0000313" key="20">
    <source>
        <dbReference type="Proteomes" id="UP001378592"/>
    </source>
</evidence>
<evidence type="ECO:0000256" key="9">
    <source>
        <dbReference type="ARBA" id="ARBA00022840"/>
    </source>
</evidence>
<evidence type="ECO:0000256" key="2">
    <source>
        <dbReference type="ARBA" id="ARBA00006234"/>
    </source>
</evidence>
<evidence type="ECO:0000256" key="5">
    <source>
        <dbReference type="ARBA" id="ARBA00022527"/>
    </source>
</evidence>
<evidence type="ECO:0000256" key="4">
    <source>
        <dbReference type="ARBA" id="ARBA00022475"/>
    </source>
</evidence>
<keyword evidence="4" id="KW-1003">Cell membrane</keyword>
<evidence type="ECO:0000259" key="17">
    <source>
        <dbReference type="PROSITE" id="PS50011"/>
    </source>
</evidence>
<evidence type="ECO:0000313" key="19">
    <source>
        <dbReference type="EMBL" id="KAK7868096.1"/>
    </source>
</evidence>
<feature type="compositionally biased region" description="Polar residues" evidence="16">
    <location>
        <begin position="446"/>
        <end position="472"/>
    </location>
</feature>
<dbReference type="Gene3D" id="1.10.510.10">
    <property type="entry name" value="Transferase(Phosphotransferase) domain 1"/>
    <property type="match status" value="1"/>
</dbReference>
<keyword evidence="6" id="KW-0808">Transferase</keyword>
<dbReference type="InterPro" id="IPR008271">
    <property type="entry name" value="Ser/Thr_kinase_AS"/>
</dbReference>
<organism evidence="19 20">
    <name type="scientific">Gryllus longicercus</name>
    <dbReference type="NCBI Taxonomy" id="2509291"/>
    <lineage>
        <taxon>Eukaryota</taxon>
        <taxon>Metazoa</taxon>
        <taxon>Ecdysozoa</taxon>
        <taxon>Arthropoda</taxon>
        <taxon>Hexapoda</taxon>
        <taxon>Insecta</taxon>
        <taxon>Pterygota</taxon>
        <taxon>Neoptera</taxon>
        <taxon>Polyneoptera</taxon>
        <taxon>Orthoptera</taxon>
        <taxon>Ensifera</taxon>
        <taxon>Gryllidea</taxon>
        <taxon>Grylloidea</taxon>
        <taxon>Gryllidae</taxon>
        <taxon>Gryllinae</taxon>
        <taxon>Gryllus</taxon>
    </lineage>
</organism>
<dbReference type="GO" id="GO:0005524">
    <property type="term" value="F:ATP binding"/>
    <property type="evidence" value="ECO:0007669"/>
    <property type="project" value="UniProtKB-UniRule"/>
</dbReference>
<dbReference type="Gene3D" id="3.30.310.80">
    <property type="entry name" value="Kinase associated domain 1, KA1"/>
    <property type="match status" value="1"/>
</dbReference>
<comment type="similarity">
    <text evidence="2">Belongs to the protein kinase superfamily. CAMK Ser/Thr protein kinase family. SNF1 subfamily.</text>
</comment>
<dbReference type="EC" id="2.7.11.1" evidence="3"/>
<dbReference type="GO" id="GO:0008289">
    <property type="term" value="F:lipid binding"/>
    <property type="evidence" value="ECO:0007669"/>
    <property type="project" value="UniProtKB-KW"/>
</dbReference>
<dbReference type="SMART" id="SM00220">
    <property type="entry name" value="S_TKc"/>
    <property type="match status" value="1"/>
</dbReference>
<dbReference type="PROSITE" id="PS00108">
    <property type="entry name" value="PROTEIN_KINASE_ST"/>
    <property type="match status" value="1"/>
</dbReference>
<evidence type="ECO:0000256" key="10">
    <source>
        <dbReference type="ARBA" id="ARBA00023121"/>
    </source>
</evidence>
<proteinExistence type="inferred from homology"/>
<evidence type="ECO:0000256" key="1">
    <source>
        <dbReference type="ARBA" id="ARBA00004202"/>
    </source>
</evidence>
<evidence type="ECO:0000256" key="12">
    <source>
        <dbReference type="ARBA" id="ARBA00023306"/>
    </source>
</evidence>
<dbReference type="PROSITE" id="PS50011">
    <property type="entry name" value="PROTEIN_KINASE_DOM"/>
    <property type="match status" value="1"/>
</dbReference>
<keyword evidence="10" id="KW-0446">Lipid-binding</keyword>
<dbReference type="CDD" id="cd12198">
    <property type="entry name" value="MELK_C"/>
    <property type="match status" value="1"/>
</dbReference>
<keyword evidence="9 15" id="KW-0067">ATP-binding</keyword>
<dbReference type="PANTHER" id="PTHR24346">
    <property type="entry name" value="MAP/MICROTUBULE AFFINITY-REGULATING KINASE"/>
    <property type="match status" value="1"/>
</dbReference>
<keyword evidence="11" id="KW-0472">Membrane</keyword>
<dbReference type="InterPro" id="IPR000719">
    <property type="entry name" value="Prot_kinase_dom"/>
</dbReference>
<dbReference type="GO" id="GO:0005737">
    <property type="term" value="C:cytoplasm"/>
    <property type="evidence" value="ECO:0007669"/>
    <property type="project" value="TreeGrafter"/>
</dbReference>
<dbReference type="GO" id="GO:0035556">
    <property type="term" value="P:intracellular signal transduction"/>
    <property type="evidence" value="ECO:0007669"/>
    <property type="project" value="TreeGrafter"/>
</dbReference>
<keyword evidence="20" id="KW-1185">Reference proteome</keyword>
<evidence type="ECO:0000256" key="3">
    <source>
        <dbReference type="ARBA" id="ARBA00012513"/>
    </source>
</evidence>
<dbReference type="Pfam" id="PF21594">
    <property type="entry name" value="UBA_MELK"/>
    <property type="match status" value="1"/>
</dbReference>
<comment type="catalytic activity">
    <reaction evidence="13">
        <text>L-threonyl-[protein] + ATP = O-phospho-L-threonyl-[protein] + ADP + H(+)</text>
        <dbReference type="Rhea" id="RHEA:46608"/>
        <dbReference type="Rhea" id="RHEA-COMP:11060"/>
        <dbReference type="Rhea" id="RHEA-COMP:11605"/>
        <dbReference type="ChEBI" id="CHEBI:15378"/>
        <dbReference type="ChEBI" id="CHEBI:30013"/>
        <dbReference type="ChEBI" id="CHEBI:30616"/>
        <dbReference type="ChEBI" id="CHEBI:61977"/>
        <dbReference type="ChEBI" id="CHEBI:456216"/>
        <dbReference type="EC" id="2.7.11.1"/>
    </reaction>
</comment>
<reference evidence="19 20" key="1">
    <citation type="submission" date="2024-03" db="EMBL/GenBank/DDBJ databases">
        <title>The genome assembly and annotation of the cricket Gryllus longicercus Weissman &amp; Gray.</title>
        <authorList>
            <person name="Szrajer S."/>
            <person name="Gray D."/>
            <person name="Ylla G."/>
        </authorList>
    </citation>
    <scope>NUCLEOTIDE SEQUENCE [LARGE SCALE GENOMIC DNA]</scope>
    <source>
        <strain evidence="19">DAG 2021-001</strain>
        <tissue evidence="19">Whole body minus gut</tissue>
    </source>
</reference>
<dbReference type="FunFam" id="3.30.200.20:FF:000003">
    <property type="entry name" value="Non-specific serine/threonine protein kinase"/>
    <property type="match status" value="1"/>
</dbReference>
<dbReference type="EMBL" id="JAZDUA010000100">
    <property type="protein sequence ID" value="KAK7868096.1"/>
    <property type="molecule type" value="Genomic_DNA"/>
</dbReference>
<keyword evidence="5" id="KW-0723">Serine/threonine-protein kinase</keyword>
<dbReference type="InterPro" id="IPR017441">
    <property type="entry name" value="Protein_kinase_ATP_BS"/>
</dbReference>
<dbReference type="PROSITE" id="PS50032">
    <property type="entry name" value="KA1"/>
    <property type="match status" value="1"/>
</dbReference>
<evidence type="ECO:0000256" key="8">
    <source>
        <dbReference type="ARBA" id="ARBA00022777"/>
    </source>
</evidence>
<comment type="catalytic activity">
    <reaction evidence="14">
        <text>L-seryl-[protein] + ATP = O-phospho-L-seryl-[protein] + ADP + H(+)</text>
        <dbReference type="Rhea" id="RHEA:17989"/>
        <dbReference type="Rhea" id="RHEA-COMP:9863"/>
        <dbReference type="Rhea" id="RHEA-COMP:11604"/>
        <dbReference type="ChEBI" id="CHEBI:15378"/>
        <dbReference type="ChEBI" id="CHEBI:29999"/>
        <dbReference type="ChEBI" id="CHEBI:30616"/>
        <dbReference type="ChEBI" id="CHEBI:83421"/>
        <dbReference type="ChEBI" id="CHEBI:456216"/>
        <dbReference type="EC" id="2.7.11.1"/>
    </reaction>
</comment>
<evidence type="ECO:0000256" key="14">
    <source>
        <dbReference type="ARBA" id="ARBA00048679"/>
    </source>
</evidence>
<protein>
    <recommendedName>
        <fullName evidence="3">non-specific serine/threonine protein kinase</fullName>
        <ecNumber evidence="3">2.7.11.1</ecNumber>
    </recommendedName>
</protein>
<dbReference type="InterPro" id="IPR001772">
    <property type="entry name" value="KA1_dom"/>
</dbReference>
<dbReference type="GO" id="GO:0005886">
    <property type="term" value="C:plasma membrane"/>
    <property type="evidence" value="ECO:0007669"/>
    <property type="project" value="UniProtKB-SubCell"/>
</dbReference>
<evidence type="ECO:0000256" key="11">
    <source>
        <dbReference type="ARBA" id="ARBA00023136"/>
    </source>
</evidence>
<dbReference type="Pfam" id="PF02149">
    <property type="entry name" value="KA1"/>
    <property type="match status" value="1"/>
</dbReference>
<comment type="subcellular location">
    <subcellularLocation>
        <location evidence="1">Cell membrane</location>
        <topology evidence="1">Peripheral membrane protein</topology>
    </subcellularLocation>
</comment>
<keyword evidence="12" id="KW-0131">Cell cycle</keyword>
<gene>
    <name evidence="19" type="ORF">R5R35_005544</name>
</gene>
<feature type="region of interest" description="Disordered" evidence="16">
    <location>
        <begin position="411"/>
        <end position="485"/>
    </location>
</feature>
<dbReference type="GO" id="GO:0004674">
    <property type="term" value="F:protein serine/threonine kinase activity"/>
    <property type="evidence" value="ECO:0007669"/>
    <property type="project" value="UniProtKB-KW"/>
</dbReference>
<dbReference type="SUPFAM" id="SSF56112">
    <property type="entry name" value="Protein kinase-like (PK-like)"/>
    <property type="match status" value="1"/>
</dbReference>
<keyword evidence="8" id="KW-0418">Kinase</keyword>
<dbReference type="AlphaFoldDB" id="A0AAN9Z8F4"/>
<dbReference type="FunFam" id="1.10.510.10:FF:000271">
    <property type="entry name" value="Non-specific serine/threonine protein kinase"/>
    <property type="match status" value="1"/>
</dbReference>
<dbReference type="InterPro" id="IPR011009">
    <property type="entry name" value="Kinase-like_dom_sf"/>
</dbReference>
<evidence type="ECO:0000256" key="15">
    <source>
        <dbReference type="PROSITE-ProRule" id="PRU10141"/>
    </source>
</evidence>
<dbReference type="PROSITE" id="PS00107">
    <property type="entry name" value="PROTEIN_KINASE_ATP"/>
    <property type="match status" value="1"/>
</dbReference>
<evidence type="ECO:0000259" key="18">
    <source>
        <dbReference type="PROSITE" id="PS50032"/>
    </source>
</evidence>
<evidence type="ECO:0000256" key="6">
    <source>
        <dbReference type="ARBA" id="ARBA00022679"/>
    </source>
</evidence>
<dbReference type="CDD" id="cd14341">
    <property type="entry name" value="UBA_MELK"/>
    <property type="match status" value="1"/>
</dbReference>
<sequence>MARYSVLKGFYDVEQTIGSGGFAKVKLGTHCLTKEKVAIKIMEKSRLGDDLPRVKIELEALKNLPHQNICKLYQVIETESHYYLILEYCSGGELFDHIVERNRLEEKQARVFFRQIVSAVAFLHDKGYAHRDLKPENVLLDKEKNLKLIDFGLCAKPQPGLDSFLYTSCGSPTYAAPELILGQKYLGSEVDIWSLGILLYALLCGVLPFDDENIDSLYRKILSGRYEESSCLSLESKRLIRSMLQVDPKKRITIDDLLSHPWLMKGFKEPVTKLCLHKVHEKDPSCLSVMAEYYRVSVDVMWSKLNSWTYDYNTATYMLLLSKKQRGLPIKLYNFALRDKMESGFNKLESPLTKKYPLSVTYNKVNSPLMTRCTELKTTYLILNGRESTPDKVLNKELNITGDLAVQSLETKDPKSNIEQENSPCVRPTPMTRKPHKRLWSPGPDDTQSPVPSKLKPNSCSGDPQQGFNSSRALEEAVAGAGAETPRCSKVLGSLERRLTRVRHLLTPRRHRTPGAIPAPGATPAPTPGPALLSVKEVCNVSTTSNNNPDTVLGELRKALLKKGIDCKQKKGFRLRGKLHATSDHRRLSFELEVCLVTVPDSSAPPLVGIRRKRLKGDAWFYKRVVEEVLALAKT</sequence>
<feature type="domain" description="Protein kinase" evidence="17">
    <location>
        <begin position="11"/>
        <end position="263"/>
    </location>
</feature>
<dbReference type="PANTHER" id="PTHR24346:SF30">
    <property type="entry name" value="MATERNAL EMBRYONIC LEUCINE ZIPPER KINASE"/>
    <property type="match status" value="1"/>
</dbReference>
<name>A0AAN9Z8F4_9ORTH</name>
<dbReference type="SUPFAM" id="SSF103243">
    <property type="entry name" value="KA1-like"/>
    <property type="match status" value="1"/>
</dbReference>
<feature type="binding site" evidence="15">
    <location>
        <position position="40"/>
    </location>
    <ligand>
        <name>ATP</name>
        <dbReference type="ChEBI" id="CHEBI:30616"/>
    </ligand>
</feature>
<keyword evidence="7 15" id="KW-0547">Nucleotide-binding</keyword>
<dbReference type="Pfam" id="PF00069">
    <property type="entry name" value="Pkinase"/>
    <property type="match status" value="1"/>
</dbReference>
<dbReference type="Proteomes" id="UP001378592">
    <property type="component" value="Unassembled WGS sequence"/>
</dbReference>
<evidence type="ECO:0000256" key="7">
    <source>
        <dbReference type="ARBA" id="ARBA00022741"/>
    </source>
</evidence>
<accession>A0AAN9Z8F4</accession>
<feature type="domain" description="KA1" evidence="18">
    <location>
        <begin position="581"/>
        <end position="635"/>
    </location>
</feature>
<dbReference type="InterPro" id="IPR028375">
    <property type="entry name" value="KA1/Ssp2_C"/>
</dbReference>
<evidence type="ECO:0000256" key="16">
    <source>
        <dbReference type="SAM" id="MobiDB-lite"/>
    </source>
</evidence>